<dbReference type="Proteomes" id="UP000199541">
    <property type="component" value="Unassembled WGS sequence"/>
</dbReference>
<reference evidence="10" key="3">
    <citation type="submission" date="2023-06" db="EMBL/GenBank/DDBJ databases">
        <authorList>
            <person name="Sun Q."/>
            <person name="Zhou Y."/>
        </authorList>
    </citation>
    <scope>NUCLEOTIDE SEQUENCE</scope>
    <source>
        <strain evidence="10">CGMCC 1.10859</strain>
    </source>
</reference>
<evidence type="ECO:0000313" key="13">
    <source>
        <dbReference type="Proteomes" id="UP000634647"/>
    </source>
</evidence>
<feature type="domain" description="Septum formation inhibitor MinC N-terminal" evidence="9">
    <location>
        <begin position="20"/>
        <end position="91"/>
    </location>
</feature>
<organism evidence="10 13">
    <name type="scientific">Allgaiera indica</name>
    <dbReference type="NCBI Taxonomy" id="765699"/>
    <lineage>
        <taxon>Bacteria</taxon>
        <taxon>Pseudomonadati</taxon>
        <taxon>Pseudomonadota</taxon>
        <taxon>Alphaproteobacteria</taxon>
        <taxon>Rhodobacterales</taxon>
        <taxon>Paracoccaceae</taxon>
        <taxon>Allgaiera</taxon>
    </lineage>
</organism>
<evidence type="ECO:0000259" key="9">
    <source>
        <dbReference type="Pfam" id="PF05209"/>
    </source>
</evidence>
<dbReference type="Pfam" id="PF05209">
    <property type="entry name" value="MinC_N"/>
    <property type="match status" value="1"/>
</dbReference>
<dbReference type="InterPro" id="IPR005526">
    <property type="entry name" value="Septum_form_inhib_MinC_C"/>
</dbReference>
<comment type="similarity">
    <text evidence="1 6">Belongs to the MinC family.</text>
</comment>
<reference evidence="10" key="1">
    <citation type="journal article" date="2014" name="Int. J. Syst. Evol. Microbiol.">
        <title>Complete genome sequence of Corynebacterium casei LMG S-19264T (=DSM 44701T), isolated from a smear-ripened cheese.</title>
        <authorList>
            <consortium name="US DOE Joint Genome Institute (JGI-PGF)"/>
            <person name="Walter F."/>
            <person name="Albersmeier A."/>
            <person name="Kalinowski J."/>
            <person name="Ruckert C."/>
        </authorList>
    </citation>
    <scope>NUCLEOTIDE SEQUENCE</scope>
    <source>
        <strain evidence="10">CGMCC 1.10859</strain>
    </source>
</reference>
<dbReference type="GO" id="GO:0051302">
    <property type="term" value="P:regulation of cell division"/>
    <property type="evidence" value="ECO:0007669"/>
    <property type="project" value="InterPro"/>
</dbReference>
<dbReference type="SUPFAM" id="SSF63848">
    <property type="entry name" value="Cell-division inhibitor MinC, C-terminal domain"/>
    <property type="match status" value="1"/>
</dbReference>
<protein>
    <recommendedName>
        <fullName evidence="6">Probable septum site-determining protein MinC</fullName>
    </recommendedName>
</protein>
<keyword evidence="3 6" id="KW-0717">Septation</keyword>
<dbReference type="HAMAP" id="MF_00267">
    <property type="entry name" value="MinC"/>
    <property type="match status" value="1"/>
</dbReference>
<comment type="subunit">
    <text evidence="6">Interacts with MinD and FtsZ.</text>
</comment>
<keyword evidence="12" id="KW-1185">Reference proteome</keyword>
<dbReference type="EMBL" id="FNOB01000002">
    <property type="protein sequence ID" value="SDW29043.1"/>
    <property type="molecule type" value="Genomic_DNA"/>
</dbReference>
<sequence>MPIQDADERGAQAPATSTSFQLRGKLFTAVTLLPEGGVPDAGFYAALDEQLQKTPQFFNNAPVILDLQAAPALARSEDLRRVVDLLRERNLSAFGVQNARPAQLAAAQEAGLIAITTGNDTPLRVPRTEKKGAAKPPPPKPGRIISTPVRSGQTIIADEGDLVVIAPVSSGAELIAAGNIHVYGRLRGRAMAGAYGDARARIFCAKLEAELLAVAGLYRTSDSLEDELLGQGVQAFLDGNKLCVEALG</sequence>
<dbReference type="AlphaFoldDB" id="A0AAN4UP68"/>
<dbReference type="Gene3D" id="3.30.70.260">
    <property type="match status" value="1"/>
</dbReference>
<evidence type="ECO:0000256" key="3">
    <source>
        <dbReference type="ARBA" id="ARBA00023210"/>
    </source>
</evidence>
<keyword evidence="4 6" id="KW-0131">Cell cycle</keyword>
<dbReference type="PANTHER" id="PTHR34108">
    <property type="entry name" value="SEPTUM SITE-DETERMINING PROTEIN MINC"/>
    <property type="match status" value="1"/>
</dbReference>
<evidence type="ECO:0000256" key="7">
    <source>
        <dbReference type="SAM" id="MobiDB-lite"/>
    </source>
</evidence>
<dbReference type="GO" id="GO:1901891">
    <property type="term" value="P:regulation of cell septum assembly"/>
    <property type="evidence" value="ECO:0007669"/>
    <property type="project" value="InterPro"/>
</dbReference>
<dbReference type="Gene3D" id="2.160.20.70">
    <property type="match status" value="1"/>
</dbReference>
<dbReference type="InterPro" id="IPR016098">
    <property type="entry name" value="CAP/MinC_C"/>
</dbReference>
<reference evidence="11 12" key="2">
    <citation type="submission" date="2016-10" db="EMBL/GenBank/DDBJ databases">
        <authorList>
            <person name="Varghese N."/>
            <person name="Submissions S."/>
        </authorList>
    </citation>
    <scope>NUCLEOTIDE SEQUENCE [LARGE SCALE GENOMIC DNA]</scope>
    <source>
        <strain evidence="11 12">DSM 24802</strain>
    </source>
</reference>
<comment type="function">
    <text evidence="5 6">Cell division inhibitor that blocks the formation of polar Z ring septums. Rapidly oscillates between the poles of the cell to destabilize FtsZ filaments that have formed before they mature into polar Z rings. Prevents FtsZ polymerization.</text>
</comment>
<evidence type="ECO:0000313" key="11">
    <source>
        <dbReference type="EMBL" id="SDW29043.1"/>
    </source>
</evidence>
<dbReference type="GO" id="GO:0000917">
    <property type="term" value="P:division septum assembly"/>
    <property type="evidence" value="ECO:0007669"/>
    <property type="project" value="UniProtKB-KW"/>
</dbReference>
<evidence type="ECO:0000256" key="4">
    <source>
        <dbReference type="ARBA" id="ARBA00023306"/>
    </source>
</evidence>
<proteinExistence type="inferred from homology"/>
<dbReference type="InterPro" id="IPR036145">
    <property type="entry name" value="MinC_C_sf"/>
</dbReference>
<accession>A0AAN4UP68</accession>
<name>A0AAN4UP68_9RHOB</name>
<evidence type="ECO:0000313" key="10">
    <source>
        <dbReference type="EMBL" id="GHD99310.1"/>
    </source>
</evidence>
<evidence type="ECO:0000259" key="8">
    <source>
        <dbReference type="Pfam" id="PF03775"/>
    </source>
</evidence>
<evidence type="ECO:0000256" key="2">
    <source>
        <dbReference type="ARBA" id="ARBA00022618"/>
    </source>
</evidence>
<gene>
    <name evidence="6 10" type="primary">minC</name>
    <name evidence="10" type="ORF">GCM10008024_06180</name>
    <name evidence="11" type="ORF">SAMN05444006_102257</name>
</gene>
<evidence type="ECO:0000313" key="12">
    <source>
        <dbReference type="Proteomes" id="UP000199541"/>
    </source>
</evidence>
<comment type="caution">
    <text evidence="10">The sequence shown here is derived from an EMBL/GenBank/DDBJ whole genome shotgun (WGS) entry which is preliminary data.</text>
</comment>
<dbReference type="EMBL" id="BNAB01000002">
    <property type="protein sequence ID" value="GHD99310.1"/>
    <property type="molecule type" value="Genomic_DNA"/>
</dbReference>
<dbReference type="InterPro" id="IPR013033">
    <property type="entry name" value="MinC"/>
</dbReference>
<dbReference type="Pfam" id="PF03775">
    <property type="entry name" value="MinC_C"/>
    <property type="match status" value="1"/>
</dbReference>
<dbReference type="GO" id="GO:0000902">
    <property type="term" value="P:cell morphogenesis"/>
    <property type="evidence" value="ECO:0007669"/>
    <property type="project" value="InterPro"/>
</dbReference>
<feature type="region of interest" description="Disordered" evidence="7">
    <location>
        <begin position="121"/>
        <end position="147"/>
    </location>
</feature>
<evidence type="ECO:0000256" key="5">
    <source>
        <dbReference type="ARBA" id="ARBA00025606"/>
    </source>
</evidence>
<keyword evidence="2 6" id="KW-0132">Cell division</keyword>
<feature type="domain" description="Septum formation inhibitor MinC C-terminal" evidence="8">
    <location>
        <begin position="144"/>
        <end position="244"/>
    </location>
</feature>
<dbReference type="PANTHER" id="PTHR34108:SF1">
    <property type="entry name" value="SEPTUM SITE-DETERMINING PROTEIN MINC"/>
    <property type="match status" value="1"/>
</dbReference>
<dbReference type="RefSeq" id="WP_035841690.1">
    <property type="nucleotide sequence ID" value="NZ_BNAB01000002.1"/>
</dbReference>
<dbReference type="Proteomes" id="UP000634647">
    <property type="component" value="Unassembled WGS sequence"/>
</dbReference>
<evidence type="ECO:0000256" key="1">
    <source>
        <dbReference type="ARBA" id="ARBA00006291"/>
    </source>
</evidence>
<evidence type="ECO:0000256" key="6">
    <source>
        <dbReference type="HAMAP-Rule" id="MF_00267"/>
    </source>
</evidence>
<dbReference type="InterPro" id="IPR007874">
    <property type="entry name" value="MinC_N"/>
</dbReference>
<dbReference type="NCBIfam" id="TIGR01222">
    <property type="entry name" value="minC"/>
    <property type="match status" value="1"/>
</dbReference>